<evidence type="ECO:0000256" key="7">
    <source>
        <dbReference type="ARBA" id="ARBA00023242"/>
    </source>
</evidence>
<dbReference type="PANTHER" id="PTHR13381">
    <property type="entry name" value="RNA POLYMERASE II HOLOENZYME COMPONENT SRB7"/>
    <property type="match status" value="1"/>
</dbReference>
<dbReference type="InterPro" id="IPR021384">
    <property type="entry name" value="Mediator_Med21"/>
</dbReference>
<evidence type="ECO:0000256" key="2">
    <source>
        <dbReference type="ARBA" id="ARBA00005770"/>
    </source>
</evidence>
<keyword evidence="6 8" id="KW-0804">Transcription</keyword>
<dbReference type="AlphaFoldDB" id="A0A0C3JNE2"/>
<dbReference type="GO" id="GO:0016592">
    <property type="term" value="C:mediator complex"/>
    <property type="evidence" value="ECO:0007669"/>
    <property type="project" value="UniProtKB-UniRule"/>
</dbReference>
<accession>A0A0C3JNE2</accession>
<evidence type="ECO:0000256" key="4">
    <source>
        <dbReference type="ARBA" id="ARBA00023015"/>
    </source>
</evidence>
<protein>
    <recommendedName>
        <fullName evidence="3 8">Mediator of RNA polymerase II transcription subunit 21</fullName>
    </recommendedName>
</protein>
<dbReference type="Gene3D" id="6.10.280.10">
    <property type="entry name" value="Mediator complex, subunit Med21"/>
    <property type="match status" value="1"/>
</dbReference>
<dbReference type="FunCoup" id="A0A0C3JNE2">
    <property type="interactions" value="46"/>
</dbReference>
<dbReference type="SUPFAM" id="SSF140718">
    <property type="entry name" value="Mediator hinge subcomplex-like"/>
    <property type="match status" value="1"/>
</dbReference>
<dbReference type="EMBL" id="KN832009">
    <property type="protein sequence ID" value="KIN99031.1"/>
    <property type="molecule type" value="Genomic_DNA"/>
</dbReference>
<evidence type="ECO:0000313" key="10">
    <source>
        <dbReference type="EMBL" id="KIN99031.1"/>
    </source>
</evidence>
<dbReference type="OrthoDB" id="526653at2759"/>
<dbReference type="HOGENOM" id="CLU_094271_2_0_1"/>
<keyword evidence="9" id="KW-0175">Coiled coil</keyword>
<keyword evidence="5 8" id="KW-0010">Activator</keyword>
<dbReference type="STRING" id="870435.A0A0C3JNE2"/>
<comment type="function">
    <text evidence="8">Component of the Mediator complex, a coactivator involved in the regulated transcription of nearly all RNA polymerase II-dependent genes. Mediator functions as a bridge to convey information from gene-specific regulatory proteins to the basal RNA polymerase II transcription machinery. Mediator is recruited to promoters by direct interactions with regulatory proteins and serves as a scaffold for the assembly of a functional preinitiation complex with RNA polymerase II and the general transcription factors.</text>
</comment>
<name>A0A0C3JNE2_PISTI</name>
<evidence type="ECO:0000313" key="11">
    <source>
        <dbReference type="Proteomes" id="UP000054217"/>
    </source>
</evidence>
<evidence type="ECO:0000256" key="1">
    <source>
        <dbReference type="ARBA" id="ARBA00004123"/>
    </source>
</evidence>
<evidence type="ECO:0000256" key="5">
    <source>
        <dbReference type="ARBA" id="ARBA00023159"/>
    </source>
</evidence>
<sequence>MLQDLSHMDRITQLQDEIQRFLVIMSSSIAYLTTRSTFLQVSEEIPITKQRNPDKFDPPEVFEANKKELVDDLIMKAKQIEVLIQSLPVPEPEEQQAKRLQDLENEMTVANQEYIQAVERAKSLHGQFSELLRTMLDKADIEASLLSGQKPN</sequence>
<reference evidence="11" key="2">
    <citation type="submission" date="2015-01" db="EMBL/GenBank/DDBJ databases">
        <title>Evolutionary Origins and Diversification of the Mycorrhizal Mutualists.</title>
        <authorList>
            <consortium name="DOE Joint Genome Institute"/>
            <consortium name="Mycorrhizal Genomics Consortium"/>
            <person name="Kohler A."/>
            <person name="Kuo A."/>
            <person name="Nagy L.G."/>
            <person name="Floudas D."/>
            <person name="Copeland A."/>
            <person name="Barry K.W."/>
            <person name="Cichocki N."/>
            <person name="Veneault-Fourrey C."/>
            <person name="LaButti K."/>
            <person name="Lindquist E.A."/>
            <person name="Lipzen A."/>
            <person name="Lundell T."/>
            <person name="Morin E."/>
            <person name="Murat C."/>
            <person name="Riley R."/>
            <person name="Ohm R."/>
            <person name="Sun H."/>
            <person name="Tunlid A."/>
            <person name="Henrissat B."/>
            <person name="Grigoriev I.V."/>
            <person name="Hibbett D.S."/>
            <person name="Martin F."/>
        </authorList>
    </citation>
    <scope>NUCLEOTIDE SEQUENCE [LARGE SCALE GENOMIC DNA]</scope>
    <source>
        <strain evidence="11">Marx 270</strain>
    </source>
</reference>
<dbReference type="InterPro" id="IPR037212">
    <property type="entry name" value="Med7/Med21-like"/>
</dbReference>
<keyword evidence="11" id="KW-1185">Reference proteome</keyword>
<comment type="subunit">
    <text evidence="8">Component of the Mediator complex.</text>
</comment>
<organism evidence="10 11">
    <name type="scientific">Pisolithus tinctorius Marx 270</name>
    <dbReference type="NCBI Taxonomy" id="870435"/>
    <lineage>
        <taxon>Eukaryota</taxon>
        <taxon>Fungi</taxon>
        <taxon>Dikarya</taxon>
        <taxon>Basidiomycota</taxon>
        <taxon>Agaricomycotina</taxon>
        <taxon>Agaricomycetes</taxon>
        <taxon>Agaricomycetidae</taxon>
        <taxon>Boletales</taxon>
        <taxon>Sclerodermatineae</taxon>
        <taxon>Pisolithaceae</taxon>
        <taxon>Pisolithus</taxon>
    </lineage>
</organism>
<dbReference type="Pfam" id="PF11221">
    <property type="entry name" value="Med21"/>
    <property type="match status" value="1"/>
</dbReference>
<dbReference type="GO" id="GO:0003712">
    <property type="term" value="F:transcription coregulator activity"/>
    <property type="evidence" value="ECO:0007669"/>
    <property type="project" value="TreeGrafter"/>
</dbReference>
<evidence type="ECO:0000256" key="8">
    <source>
        <dbReference type="RuleBase" id="RU366036"/>
    </source>
</evidence>
<feature type="coiled-coil region" evidence="9">
    <location>
        <begin position="93"/>
        <end position="120"/>
    </location>
</feature>
<dbReference type="GO" id="GO:0006357">
    <property type="term" value="P:regulation of transcription by RNA polymerase II"/>
    <property type="evidence" value="ECO:0007669"/>
    <property type="project" value="TreeGrafter"/>
</dbReference>
<reference evidence="10 11" key="1">
    <citation type="submission" date="2014-04" db="EMBL/GenBank/DDBJ databases">
        <authorList>
            <consortium name="DOE Joint Genome Institute"/>
            <person name="Kuo A."/>
            <person name="Kohler A."/>
            <person name="Costa M.D."/>
            <person name="Nagy L.G."/>
            <person name="Floudas D."/>
            <person name="Copeland A."/>
            <person name="Barry K.W."/>
            <person name="Cichocki N."/>
            <person name="Veneault-Fourrey C."/>
            <person name="LaButti K."/>
            <person name="Lindquist E.A."/>
            <person name="Lipzen A."/>
            <person name="Lundell T."/>
            <person name="Morin E."/>
            <person name="Murat C."/>
            <person name="Sun H."/>
            <person name="Tunlid A."/>
            <person name="Henrissat B."/>
            <person name="Grigoriev I.V."/>
            <person name="Hibbett D.S."/>
            <person name="Martin F."/>
            <person name="Nordberg H.P."/>
            <person name="Cantor M.N."/>
            <person name="Hua S.X."/>
        </authorList>
    </citation>
    <scope>NUCLEOTIDE SEQUENCE [LARGE SCALE GENOMIC DNA]</scope>
    <source>
        <strain evidence="10 11">Marx 270</strain>
    </source>
</reference>
<dbReference type="InParanoid" id="A0A0C3JNE2"/>
<comment type="subcellular location">
    <subcellularLocation>
        <location evidence="1 8">Nucleus</location>
    </subcellularLocation>
</comment>
<dbReference type="PANTHER" id="PTHR13381:SF0">
    <property type="entry name" value="MEDIATOR OF RNA POLYMERASE II TRANSCRIPTION SUBUNIT 21"/>
    <property type="match status" value="1"/>
</dbReference>
<proteinExistence type="inferred from homology"/>
<keyword evidence="7 8" id="KW-0539">Nucleus</keyword>
<keyword evidence="4 8" id="KW-0805">Transcription regulation</keyword>
<evidence type="ECO:0000256" key="6">
    <source>
        <dbReference type="ARBA" id="ARBA00023163"/>
    </source>
</evidence>
<evidence type="ECO:0000256" key="9">
    <source>
        <dbReference type="SAM" id="Coils"/>
    </source>
</evidence>
<comment type="similarity">
    <text evidence="2 8">Belongs to the Mediator complex subunit 21 family.</text>
</comment>
<evidence type="ECO:0000256" key="3">
    <source>
        <dbReference type="ARBA" id="ARBA00019691"/>
    </source>
</evidence>
<dbReference type="Proteomes" id="UP000054217">
    <property type="component" value="Unassembled WGS sequence"/>
</dbReference>
<gene>
    <name evidence="10" type="ORF">M404DRAFT_1005001</name>
</gene>